<reference evidence="5" key="1">
    <citation type="submission" date="2020-11" db="EMBL/GenBank/DDBJ databases">
        <authorList>
            <person name="Tran Van P."/>
        </authorList>
    </citation>
    <scope>NUCLEOTIDE SEQUENCE</scope>
</reference>
<dbReference type="Gene3D" id="3.40.50.150">
    <property type="entry name" value="Vaccinia Virus protein VP39"/>
    <property type="match status" value="1"/>
</dbReference>
<comment type="caution">
    <text evidence="3">Lacks conserved residue(s) required for the propagation of feature annotation.</text>
</comment>
<dbReference type="InterPro" id="IPR001045">
    <property type="entry name" value="Spermi_synthase"/>
</dbReference>
<evidence type="ECO:0000256" key="1">
    <source>
        <dbReference type="ARBA" id="ARBA00007867"/>
    </source>
</evidence>
<name>A0A7R9EIE9_9NEOP</name>
<dbReference type="GO" id="GO:0004766">
    <property type="term" value="F:spermidine synthase activity"/>
    <property type="evidence" value="ECO:0007669"/>
    <property type="project" value="TreeGrafter"/>
</dbReference>
<gene>
    <name evidence="5" type="ORF">TMSB3V08_LOCUS10465</name>
</gene>
<organism evidence="5">
    <name type="scientific">Timema monikensis</name>
    <dbReference type="NCBI Taxonomy" id="170555"/>
    <lineage>
        <taxon>Eukaryota</taxon>
        <taxon>Metazoa</taxon>
        <taxon>Ecdysozoa</taxon>
        <taxon>Arthropoda</taxon>
        <taxon>Hexapoda</taxon>
        <taxon>Insecta</taxon>
        <taxon>Pterygota</taxon>
        <taxon>Neoptera</taxon>
        <taxon>Polyneoptera</taxon>
        <taxon>Phasmatodea</taxon>
        <taxon>Timematodea</taxon>
        <taxon>Timematoidea</taxon>
        <taxon>Timematidae</taxon>
        <taxon>Timema</taxon>
    </lineage>
</organism>
<dbReference type="EMBL" id="OB796793">
    <property type="protein sequence ID" value="CAD7433800.1"/>
    <property type="molecule type" value="Genomic_DNA"/>
</dbReference>
<protein>
    <recommendedName>
        <fullName evidence="4">PABS domain-containing protein</fullName>
    </recommendedName>
</protein>
<accession>A0A7R9EIE9</accession>
<sequence>MSFREVIGVRLCRRSGSTVRYSRGHCHVPGLVWFDPRKSQAQYHGTNCNPFVAGLMEVSSKWTDVYQTGREFKRSRNIWGRALTHHTQSDWEPVPSGNTSQATSTSSLLGNLGPAVSLFQPSYFKLMRDALKPGGVVCSQAGTVWANLEHVAQTLEHCRSVFNVAAFAHAAVPTYPSGQIGFVLGSLNSKLVNGQQKYTQGRNSNRVALQQLWIGIFEVTYGLQRIPGQWRETNFKEPTWKCKDEDLKRKEEHISHFTFLPLDKERSIASLSNASNVNCGAQFGNL</sequence>
<proteinExistence type="inferred from homology"/>
<evidence type="ECO:0000259" key="4">
    <source>
        <dbReference type="PROSITE" id="PS51006"/>
    </source>
</evidence>
<comment type="similarity">
    <text evidence="1">Belongs to the spermidine/spermine synthase family.</text>
</comment>
<dbReference type="AlphaFoldDB" id="A0A7R9EIE9"/>
<dbReference type="PANTHER" id="PTHR11558:SF11">
    <property type="entry name" value="SPERMIDINE SYNTHASE"/>
    <property type="match status" value="1"/>
</dbReference>
<feature type="domain" description="PABS" evidence="4">
    <location>
        <begin position="112"/>
        <end position="187"/>
    </location>
</feature>
<evidence type="ECO:0000256" key="2">
    <source>
        <dbReference type="ARBA" id="ARBA00022679"/>
    </source>
</evidence>
<keyword evidence="3" id="KW-0620">Polyamine biosynthesis</keyword>
<dbReference type="Pfam" id="PF01564">
    <property type="entry name" value="Spermine_synth"/>
    <property type="match status" value="1"/>
</dbReference>
<keyword evidence="2 3" id="KW-0808">Transferase</keyword>
<dbReference type="InterPro" id="IPR030374">
    <property type="entry name" value="PABS"/>
</dbReference>
<evidence type="ECO:0000313" key="5">
    <source>
        <dbReference type="EMBL" id="CAD7433800.1"/>
    </source>
</evidence>
<evidence type="ECO:0000256" key="3">
    <source>
        <dbReference type="PROSITE-ProRule" id="PRU00354"/>
    </source>
</evidence>
<dbReference type="PROSITE" id="PS51006">
    <property type="entry name" value="PABS_2"/>
    <property type="match status" value="1"/>
</dbReference>
<dbReference type="PANTHER" id="PTHR11558">
    <property type="entry name" value="SPERMIDINE/SPERMINE SYNTHASE"/>
    <property type="match status" value="1"/>
</dbReference>
<dbReference type="SUPFAM" id="SSF53335">
    <property type="entry name" value="S-adenosyl-L-methionine-dependent methyltransferases"/>
    <property type="match status" value="1"/>
</dbReference>
<dbReference type="GO" id="GO:0008295">
    <property type="term" value="P:spermidine biosynthetic process"/>
    <property type="evidence" value="ECO:0007669"/>
    <property type="project" value="TreeGrafter"/>
</dbReference>
<dbReference type="InterPro" id="IPR029063">
    <property type="entry name" value="SAM-dependent_MTases_sf"/>
</dbReference>
<dbReference type="GO" id="GO:0005829">
    <property type="term" value="C:cytosol"/>
    <property type="evidence" value="ECO:0007669"/>
    <property type="project" value="TreeGrafter"/>
</dbReference>